<sequence length="352" mass="36510">MQMSGYPGRTSFGLLPEPEGRSAPFVTSVTVNVILLSLAIYIGMTAKHVLQQHKFEQTELIFPTTPPPPPKFKTPPPPKLPEPPKPKLEMPMEQPKINMPKPEPKPALKPIEMEAKLNTPQIKAAKPSIILAPQPKAALTAAMPAQTNTVKASTAPVHLGETFGVTPNPNASRPATVAAIGNPYGGMQGPAVAPHGVVGSAGIGNGLKSGSNAGAVGKVAQAGIPGGTGTATTGYATGGKVASAGIQTQMAAVPAIAQTPREVAPTSLQLISKPAVQYTPEARQLRVQGDVILRVTFTANGQVLVKGVVHGLGHGLDEEAQRVAAQIRFRPATRNGQAVDLTTNITITFQLA</sequence>
<dbReference type="GO" id="GO:0055085">
    <property type="term" value="P:transmembrane transport"/>
    <property type="evidence" value="ECO:0007669"/>
    <property type="project" value="InterPro"/>
</dbReference>
<dbReference type="SUPFAM" id="SSF74653">
    <property type="entry name" value="TolA/TonB C-terminal domain"/>
    <property type="match status" value="1"/>
</dbReference>
<feature type="compositionally biased region" description="Pro residues" evidence="10">
    <location>
        <begin position="64"/>
        <end position="81"/>
    </location>
</feature>
<proteinExistence type="inferred from homology"/>
<evidence type="ECO:0000256" key="2">
    <source>
        <dbReference type="ARBA" id="ARBA00006555"/>
    </source>
</evidence>
<evidence type="ECO:0000256" key="1">
    <source>
        <dbReference type="ARBA" id="ARBA00004383"/>
    </source>
</evidence>
<dbReference type="Gene3D" id="3.30.1150.10">
    <property type="match status" value="1"/>
</dbReference>
<dbReference type="RefSeq" id="WP_348262115.1">
    <property type="nucleotide sequence ID" value="NZ_CP121196.1"/>
</dbReference>
<dbReference type="GO" id="GO:0015031">
    <property type="term" value="P:protein transport"/>
    <property type="evidence" value="ECO:0007669"/>
    <property type="project" value="UniProtKB-KW"/>
</dbReference>
<evidence type="ECO:0000256" key="9">
    <source>
        <dbReference type="ARBA" id="ARBA00023136"/>
    </source>
</evidence>
<accession>A0AAU7DGX3</accession>
<keyword evidence="7" id="KW-0653">Protein transport</keyword>
<keyword evidence="3" id="KW-0813">Transport</keyword>
<feature type="domain" description="TonB C-terminal" evidence="11">
    <location>
        <begin position="263"/>
        <end position="352"/>
    </location>
</feature>
<dbReference type="GO" id="GO:0005886">
    <property type="term" value="C:plasma membrane"/>
    <property type="evidence" value="ECO:0007669"/>
    <property type="project" value="UniProtKB-SubCell"/>
</dbReference>
<keyword evidence="5" id="KW-0997">Cell inner membrane</keyword>
<organism evidence="12">
    <name type="scientific">Telmatobacter sp. DSM 110680</name>
    <dbReference type="NCBI Taxonomy" id="3036704"/>
    <lineage>
        <taxon>Bacteria</taxon>
        <taxon>Pseudomonadati</taxon>
        <taxon>Acidobacteriota</taxon>
        <taxon>Terriglobia</taxon>
        <taxon>Terriglobales</taxon>
        <taxon>Acidobacteriaceae</taxon>
        <taxon>Telmatobacter</taxon>
    </lineage>
</organism>
<dbReference type="Pfam" id="PF03544">
    <property type="entry name" value="TonB_C"/>
    <property type="match status" value="1"/>
</dbReference>
<evidence type="ECO:0000259" key="11">
    <source>
        <dbReference type="PROSITE" id="PS52015"/>
    </source>
</evidence>
<gene>
    <name evidence="12" type="ORF">P8935_20205</name>
</gene>
<comment type="similarity">
    <text evidence="2">Belongs to the TonB family.</text>
</comment>
<dbReference type="InterPro" id="IPR037682">
    <property type="entry name" value="TonB_C"/>
</dbReference>
<evidence type="ECO:0000256" key="4">
    <source>
        <dbReference type="ARBA" id="ARBA00022475"/>
    </source>
</evidence>
<evidence type="ECO:0000256" key="3">
    <source>
        <dbReference type="ARBA" id="ARBA00022448"/>
    </source>
</evidence>
<dbReference type="PANTHER" id="PTHR33446">
    <property type="entry name" value="PROTEIN TONB-RELATED"/>
    <property type="match status" value="1"/>
</dbReference>
<evidence type="ECO:0000256" key="8">
    <source>
        <dbReference type="ARBA" id="ARBA00022989"/>
    </source>
</evidence>
<evidence type="ECO:0000256" key="6">
    <source>
        <dbReference type="ARBA" id="ARBA00022692"/>
    </source>
</evidence>
<keyword evidence="9" id="KW-0472">Membrane</keyword>
<evidence type="ECO:0000256" key="5">
    <source>
        <dbReference type="ARBA" id="ARBA00022519"/>
    </source>
</evidence>
<dbReference type="PROSITE" id="PS52015">
    <property type="entry name" value="TONB_CTD"/>
    <property type="match status" value="1"/>
</dbReference>
<dbReference type="InterPro" id="IPR006260">
    <property type="entry name" value="TonB/TolA_C"/>
</dbReference>
<reference evidence="12" key="1">
    <citation type="submission" date="2023-03" db="EMBL/GenBank/DDBJ databases">
        <title>Edaphobacter sp.</title>
        <authorList>
            <person name="Huber K.J."/>
            <person name="Papendorf J."/>
            <person name="Pilke C."/>
            <person name="Bunk B."/>
            <person name="Sproeer C."/>
            <person name="Pester M."/>
        </authorList>
    </citation>
    <scope>NUCLEOTIDE SEQUENCE</scope>
    <source>
        <strain evidence="12">DSM 110680</strain>
    </source>
</reference>
<dbReference type="EMBL" id="CP121196">
    <property type="protein sequence ID" value="XBH16885.1"/>
    <property type="molecule type" value="Genomic_DNA"/>
</dbReference>
<name>A0AAU7DGX3_9BACT</name>
<evidence type="ECO:0000256" key="7">
    <source>
        <dbReference type="ARBA" id="ARBA00022927"/>
    </source>
</evidence>
<evidence type="ECO:0000256" key="10">
    <source>
        <dbReference type="SAM" id="MobiDB-lite"/>
    </source>
</evidence>
<keyword evidence="6" id="KW-0812">Transmembrane</keyword>
<protein>
    <submittedName>
        <fullName evidence="12">TonB family protein</fullName>
    </submittedName>
</protein>
<dbReference type="InterPro" id="IPR051045">
    <property type="entry name" value="TonB-dependent_transducer"/>
</dbReference>
<comment type="subcellular location">
    <subcellularLocation>
        <location evidence="1">Cell inner membrane</location>
        <topology evidence="1">Single-pass membrane protein</topology>
        <orientation evidence="1">Periplasmic side</orientation>
    </subcellularLocation>
</comment>
<evidence type="ECO:0000313" key="12">
    <source>
        <dbReference type="EMBL" id="XBH16885.1"/>
    </source>
</evidence>
<keyword evidence="4" id="KW-1003">Cell membrane</keyword>
<dbReference type="AlphaFoldDB" id="A0AAU7DGX3"/>
<feature type="region of interest" description="Disordered" evidence="10">
    <location>
        <begin position="63"/>
        <end position="89"/>
    </location>
</feature>
<keyword evidence="8" id="KW-1133">Transmembrane helix</keyword>
<dbReference type="NCBIfam" id="TIGR01352">
    <property type="entry name" value="tonB_Cterm"/>
    <property type="match status" value="1"/>
</dbReference>